<evidence type="ECO:0000256" key="4">
    <source>
        <dbReference type="ARBA" id="ARBA00022801"/>
    </source>
</evidence>
<keyword evidence="8" id="KW-0808">Transferase</keyword>
<evidence type="ECO:0000313" key="9">
    <source>
        <dbReference type="Proteomes" id="UP000076798"/>
    </source>
</evidence>
<dbReference type="STRING" id="1314776.A0A165YN97"/>
<organism evidence="8 9">
    <name type="scientific">Sistotremastrum suecicum HHB10207 ss-3</name>
    <dbReference type="NCBI Taxonomy" id="1314776"/>
    <lineage>
        <taxon>Eukaryota</taxon>
        <taxon>Fungi</taxon>
        <taxon>Dikarya</taxon>
        <taxon>Basidiomycota</taxon>
        <taxon>Agaricomycotina</taxon>
        <taxon>Agaricomycetes</taxon>
        <taxon>Sistotremastrales</taxon>
        <taxon>Sistotremastraceae</taxon>
        <taxon>Sistotremastrum</taxon>
    </lineage>
</organism>
<proteinExistence type="inferred from homology"/>
<feature type="region of interest" description="Disordered" evidence="5">
    <location>
        <begin position="182"/>
        <end position="201"/>
    </location>
</feature>
<keyword evidence="9" id="KW-1185">Reference proteome</keyword>
<dbReference type="SUPFAM" id="SSF100950">
    <property type="entry name" value="NagB/RpiA/CoA transferase-like"/>
    <property type="match status" value="1"/>
</dbReference>
<dbReference type="PANTHER" id="PTHR11280">
    <property type="entry name" value="GLUCOSAMINE-6-PHOSPHATE ISOMERASE"/>
    <property type="match status" value="1"/>
</dbReference>
<dbReference type="GO" id="GO:0005737">
    <property type="term" value="C:cytoplasm"/>
    <property type="evidence" value="ECO:0007669"/>
    <property type="project" value="TreeGrafter"/>
</dbReference>
<dbReference type="GO" id="GO:0006046">
    <property type="term" value="P:N-acetylglucosamine catabolic process"/>
    <property type="evidence" value="ECO:0007669"/>
    <property type="project" value="TreeGrafter"/>
</dbReference>
<evidence type="ECO:0000256" key="5">
    <source>
        <dbReference type="SAM" id="MobiDB-lite"/>
    </source>
</evidence>
<dbReference type="GO" id="GO:0006043">
    <property type="term" value="P:glucosamine catabolic process"/>
    <property type="evidence" value="ECO:0007669"/>
    <property type="project" value="TreeGrafter"/>
</dbReference>
<dbReference type="InterPro" id="IPR004547">
    <property type="entry name" value="Glucosamine6P_isomerase"/>
</dbReference>
<reference evidence="8 9" key="1">
    <citation type="journal article" date="2016" name="Mol. Biol. Evol.">
        <title>Comparative Genomics of Early-Diverging Mushroom-Forming Fungi Provides Insights into the Origins of Lignocellulose Decay Capabilities.</title>
        <authorList>
            <person name="Nagy L.G."/>
            <person name="Riley R."/>
            <person name="Tritt A."/>
            <person name="Adam C."/>
            <person name="Daum C."/>
            <person name="Floudas D."/>
            <person name="Sun H."/>
            <person name="Yadav J.S."/>
            <person name="Pangilinan J."/>
            <person name="Larsson K.H."/>
            <person name="Matsuura K."/>
            <person name="Barry K."/>
            <person name="Labutti K."/>
            <person name="Kuo R."/>
            <person name="Ohm R.A."/>
            <person name="Bhattacharya S.S."/>
            <person name="Shirouzu T."/>
            <person name="Yoshinaga Y."/>
            <person name="Martin F.M."/>
            <person name="Grigoriev I.V."/>
            <person name="Hibbett D.S."/>
        </authorList>
    </citation>
    <scope>NUCLEOTIDE SEQUENCE [LARGE SCALE GENOMIC DNA]</scope>
    <source>
        <strain evidence="8 9">HHB10207 ss-3</strain>
    </source>
</reference>
<evidence type="ECO:0000256" key="1">
    <source>
        <dbReference type="ARBA" id="ARBA00000644"/>
    </source>
</evidence>
<keyword evidence="6" id="KW-0732">Signal</keyword>
<dbReference type="GO" id="GO:0042802">
    <property type="term" value="F:identical protein binding"/>
    <property type="evidence" value="ECO:0007669"/>
    <property type="project" value="TreeGrafter"/>
</dbReference>
<gene>
    <name evidence="8" type="ORF">SISSUDRAFT_1066152</name>
</gene>
<keyword evidence="4" id="KW-0378">Hydrolase</keyword>
<feature type="domain" description="Glucosamine/galactosamine-6-phosphate isomerase" evidence="7">
    <location>
        <begin position="36"/>
        <end position="134"/>
    </location>
</feature>
<dbReference type="Gene3D" id="3.40.50.1360">
    <property type="match status" value="2"/>
</dbReference>
<accession>A0A165YN97</accession>
<evidence type="ECO:0000256" key="3">
    <source>
        <dbReference type="ARBA" id="ARBA00012680"/>
    </source>
</evidence>
<feature type="signal peptide" evidence="6">
    <location>
        <begin position="1"/>
        <end position="21"/>
    </location>
</feature>
<comment type="similarity">
    <text evidence="2">Belongs to the glucosamine/galactosamine-6-phosphate isomerase family.</text>
</comment>
<dbReference type="Proteomes" id="UP000076798">
    <property type="component" value="Unassembled WGS sequence"/>
</dbReference>
<dbReference type="AlphaFoldDB" id="A0A165YN97"/>
<dbReference type="GO" id="GO:0004342">
    <property type="term" value="F:glucosamine-6-phosphate deaminase activity"/>
    <property type="evidence" value="ECO:0007669"/>
    <property type="project" value="UniProtKB-EC"/>
</dbReference>
<dbReference type="GO" id="GO:0016740">
    <property type="term" value="F:transferase activity"/>
    <property type="evidence" value="ECO:0007669"/>
    <property type="project" value="UniProtKB-KW"/>
</dbReference>
<dbReference type="InterPro" id="IPR006148">
    <property type="entry name" value="Glc/Gal-6P_isomerase"/>
</dbReference>
<dbReference type="EC" id="3.5.99.6" evidence="3"/>
<dbReference type="Pfam" id="PF01182">
    <property type="entry name" value="Glucosamine_iso"/>
    <property type="match status" value="1"/>
</dbReference>
<dbReference type="InterPro" id="IPR037171">
    <property type="entry name" value="NagB/RpiA_transferase-like"/>
</dbReference>
<evidence type="ECO:0000313" key="8">
    <source>
        <dbReference type="EMBL" id="KZT33427.1"/>
    </source>
</evidence>
<comment type="catalytic activity">
    <reaction evidence="1">
        <text>alpha-D-glucosamine 6-phosphate + H2O = beta-D-fructose 6-phosphate + NH4(+)</text>
        <dbReference type="Rhea" id="RHEA:12172"/>
        <dbReference type="ChEBI" id="CHEBI:15377"/>
        <dbReference type="ChEBI" id="CHEBI:28938"/>
        <dbReference type="ChEBI" id="CHEBI:57634"/>
        <dbReference type="ChEBI" id="CHEBI:75989"/>
        <dbReference type="EC" id="3.5.99.6"/>
    </reaction>
</comment>
<sequence length="201" mass="22654">MVLSHLILAWIVDKLVDVAHTSSPSVGIYIGDYIAKRPFVLGLPTGSSPIPTYKHLIGLHKAGKISFENIVTSNMDEYVGLPQDHSESYHTFMFREFLSHTDIPPKNVHILNGNAVDLTGECKAYEQAIKDAGEEGVKHLWTLSALQLHPWALIIAEEDATNELHVKTVNYFKSVERVQEEVERNHEEVKRNSEGRQGNTW</sequence>
<name>A0A165YN97_9AGAM</name>
<evidence type="ECO:0000256" key="6">
    <source>
        <dbReference type="SAM" id="SignalP"/>
    </source>
</evidence>
<dbReference type="EMBL" id="KV428242">
    <property type="protein sequence ID" value="KZT33427.1"/>
    <property type="molecule type" value="Genomic_DNA"/>
</dbReference>
<dbReference type="GO" id="GO:0019262">
    <property type="term" value="P:N-acetylneuraminate catabolic process"/>
    <property type="evidence" value="ECO:0007669"/>
    <property type="project" value="TreeGrafter"/>
</dbReference>
<dbReference type="OrthoDB" id="7663298at2759"/>
<dbReference type="PANTHER" id="PTHR11280:SF5">
    <property type="entry name" value="GLUCOSAMINE-6-PHOSPHATE ISOMERASE"/>
    <property type="match status" value="1"/>
</dbReference>
<evidence type="ECO:0000256" key="2">
    <source>
        <dbReference type="ARBA" id="ARBA00005526"/>
    </source>
</evidence>
<evidence type="ECO:0000259" key="7">
    <source>
        <dbReference type="Pfam" id="PF01182"/>
    </source>
</evidence>
<dbReference type="GO" id="GO:0005975">
    <property type="term" value="P:carbohydrate metabolic process"/>
    <property type="evidence" value="ECO:0007669"/>
    <property type="project" value="InterPro"/>
</dbReference>
<feature type="compositionally biased region" description="Basic and acidic residues" evidence="5">
    <location>
        <begin position="182"/>
        <end position="194"/>
    </location>
</feature>
<feature type="chain" id="PRO_5007869604" description="glucosamine-6-phosphate deaminase" evidence="6">
    <location>
        <begin position="22"/>
        <end position="201"/>
    </location>
</feature>
<protein>
    <recommendedName>
        <fullName evidence="3">glucosamine-6-phosphate deaminase</fullName>
        <ecNumber evidence="3">3.5.99.6</ecNumber>
    </recommendedName>
</protein>